<dbReference type="GO" id="GO:0007411">
    <property type="term" value="P:axon guidance"/>
    <property type="evidence" value="ECO:0007669"/>
    <property type="project" value="TreeGrafter"/>
</dbReference>
<name>A0A7N9CBW4_MACFA</name>
<evidence type="ECO:0000256" key="8">
    <source>
        <dbReference type="SAM" id="SignalP"/>
    </source>
</evidence>
<proteinExistence type="predicted"/>
<dbReference type="GO" id="GO:0005886">
    <property type="term" value="C:plasma membrane"/>
    <property type="evidence" value="ECO:0007669"/>
    <property type="project" value="TreeGrafter"/>
</dbReference>
<evidence type="ECO:0000256" key="1">
    <source>
        <dbReference type="ARBA" id="ARBA00004167"/>
    </source>
</evidence>
<reference evidence="10 11" key="1">
    <citation type="submission" date="2013-03" db="EMBL/GenBank/DDBJ databases">
        <authorList>
            <person name="Warren W."/>
            <person name="Wilson R.K."/>
        </authorList>
    </citation>
    <scope>NUCLEOTIDE SEQUENCE</scope>
</reference>
<dbReference type="GO" id="GO:0005524">
    <property type="term" value="F:ATP binding"/>
    <property type="evidence" value="ECO:0007669"/>
    <property type="project" value="UniProtKB-KW"/>
</dbReference>
<keyword evidence="5" id="KW-0472">Membrane</keyword>
<evidence type="ECO:0000259" key="9">
    <source>
        <dbReference type="PROSITE" id="PS51550"/>
    </source>
</evidence>
<dbReference type="Pfam" id="PF01404">
    <property type="entry name" value="Ephrin_lbd"/>
    <property type="match status" value="1"/>
</dbReference>
<feature type="compositionally biased region" description="Polar residues" evidence="7">
    <location>
        <begin position="143"/>
        <end position="158"/>
    </location>
</feature>
<dbReference type="AlphaFoldDB" id="A0A7N9CBW4"/>
<protein>
    <recommendedName>
        <fullName evidence="9">Eph LBD domain-containing protein</fullName>
    </recommendedName>
</protein>
<keyword evidence="4" id="KW-0067">ATP-binding</keyword>
<dbReference type="GO" id="GO:0030425">
    <property type="term" value="C:dendrite"/>
    <property type="evidence" value="ECO:0007669"/>
    <property type="project" value="TreeGrafter"/>
</dbReference>
<keyword evidence="2 8" id="KW-0732">Signal</keyword>
<dbReference type="GO" id="GO:0005005">
    <property type="term" value="F:transmembrane-ephrin receptor activity"/>
    <property type="evidence" value="ECO:0007669"/>
    <property type="project" value="TreeGrafter"/>
</dbReference>
<dbReference type="Gene3D" id="2.60.120.260">
    <property type="entry name" value="Galactose-binding domain-like"/>
    <property type="match status" value="1"/>
</dbReference>
<evidence type="ECO:0000313" key="11">
    <source>
        <dbReference type="Proteomes" id="UP000233100"/>
    </source>
</evidence>
<dbReference type="SUPFAM" id="SSF49785">
    <property type="entry name" value="Galactose-binding domain-like"/>
    <property type="match status" value="1"/>
</dbReference>
<dbReference type="GeneTree" id="ENSGT00940000160399"/>
<evidence type="ECO:0000256" key="6">
    <source>
        <dbReference type="ARBA" id="ARBA00023170"/>
    </source>
</evidence>
<feature type="domain" description="Eph LBD" evidence="9">
    <location>
        <begin position="33"/>
        <end position="185"/>
    </location>
</feature>
<feature type="chain" id="PRO_5030566422" description="Eph LBD domain-containing protein" evidence="8">
    <location>
        <begin position="32"/>
        <end position="185"/>
    </location>
</feature>
<dbReference type="InterPro" id="IPR001090">
    <property type="entry name" value="Ephrin_rcpt_lig-bd_dom"/>
</dbReference>
<dbReference type="Proteomes" id="UP000233100">
    <property type="component" value="Chromosome 3"/>
</dbReference>
<dbReference type="PROSITE" id="PS51550">
    <property type="entry name" value="EPH_LBD"/>
    <property type="match status" value="1"/>
</dbReference>
<keyword evidence="6" id="KW-0675">Receptor</keyword>
<evidence type="ECO:0000256" key="3">
    <source>
        <dbReference type="ARBA" id="ARBA00022741"/>
    </source>
</evidence>
<organism evidence="10 11">
    <name type="scientific">Macaca fascicularis</name>
    <name type="common">Crab-eating macaque</name>
    <name type="synonym">Cynomolgus monkey</name>
    <dbReference type="NCBI Taxonomy" id="9541"/>
    <lineage>
        <taxon>Eukaryota</taxon>
        <taxon>Metazoa</taxon>
        <taxon>Chordata</taxon>
        <taxon>Craniata</taxon>
        <taxon>Vertebrata</taxon>
        <taxon>Euteleostomi</taxon>
        <taxon>Mammalia</taxon>
        <taxon>Eutheria</taxon>
        <taxon>Euarchontoglires</taxon>
        <taxon>Primates</taxon>
        <taxon>Haplorrhini</taxon>
        <taxon>Catarrhini</taxon>
        <taxon>Cercopithecidae</taxon>
        <taxon>Cercopithecinae</taxon>
        <taxon>Macaca</taxon>
    </lineage>
</organism>
<dbReference type="Ensembl" id="ENSMFAT00000085381.1">
    <property type="protein sequence ID" value="ENSMFAP00000049597.1"/>
    <property type="gene ID" value="ENSMFAG00000063789.1"/>
</dbReference>
<evidence type="ECO:0000256" key="7">
    <source>
        <dbReference type="SAM" id="MobiDB-lite"/>
    </source>
</evidence>
<feature type="region of interest" description="Disordered" evidence="7">
    <location>
        <begin position="125"/>
        <end position="185"/>
    </location>
</feature>
<evidence type="ECO:0000256" key="2">
    <source>
        <dbReference type="ARBA" id="ARBA00022729"/>
    </source>
</evidence>
<dbReference type="SMART" id="SM00615">
    <property type="entry name" value="EPH_lbd"/>
    <property type="match status" value="1"/>
</dbReference>
<evidence type="ECO:0000256" key="4">
    <source>
        <dbReference type="ARBA" id="ARBA00022840"/>
    </source>
</evidence>
<reference evidence="10" key="3">
    <citation type="submission" date="2025-09" db="UniProtKB">
        <authorList>
            <consortium name="Ensembl"/>
        </authorList>
    </citation>
    <scope>IDENTIFICATION</scope>
</reference>
<dbReference type="InterPro" id="IPR008979">
    <property type="entry name" value="Galactose-bd-like_sf"/>
</dbReference>
<comment type="subcellular location">
    <subcellularLocation>
        <location evidence="1">Membrane</location>
        <topology evidence="1">Single-pass membrane protein</topology>
    </subcellularLocation>
</comment>
<feature type="signal peptide" evidence="8">
    <location>
        <begin position="1"/>
        <end position="31"/>
    </location>
</feature>
<keyword evidence="11" id="KW-1185">Reference proteome</keyword>
<dbReference type="PANTHER" id="PTHR46877:SF15">
    <property type="entry name" value="EPHRIN TYPE-B RECEPTOR 6"/>
    <property type="match status" value="1"/>
</dbReference>
<dbReference type="PANTHER" id="PTHR46877">
    <property type="entry name" value="EPH RECEPTOR A5"/>
    <property type="match status" value="1"/>
</dbReference>
<keyword evidence="3" id="KW-0547">Nucleotide-binding</keyword>
<reference evidence="10" key="2">
    <citation type="submission" date="2025-08" db="UniProtKB">
        <authorList>
            <consortium name="Ensembl"/>
        </authorList>
    </citation>
    <scope>IDENTIFICATION</scope>
</reference>
<accession>A0A7N9CBW4</accession>
<dbReference type="InterPro" id="IPR050449">
    <property type="entry name" value="Ephrin_rcpt_TKs"/>
</dbReference>
<sequence length="185" mass="19295">MATEGAAQLVNRVAGMVCSLWVLLLVSSVLALEEVLLDTTGETSEIGWLTYPPGGWDEVSVLDDQRPLTRTFEACHVAGAPPGTGQDNWLQTHFVGAGGPEGTQTPLLCAACSSLGVAAPAGRPSPFTTARLRSPTARGVPPGTSNAGPRWTQLQQTRAFPPPPLLPLQRGLWDPTGLGSGLDCS</sequence>
<evidence type="ECO:0000256" key="5">
    <source>
        <dbReference type="ARBA" id="ARBA00023136"/>
    </source>
</evidence>
<evidence type="ECO:0000313" key="10">
    <source>
        <dbReference type="Ensembl" id="ENSMFAP00000049597.1"/>
    </source>
</evidence>